<organism evidence="1 2">
    <name type="scientific">Cirrhinus mrigala</name>
    <name type="common">Mrigala</name>
    <dbReference type="NCBI Taxonomy" id="683832"/>
    <lineage>
        <taxon>Eukaryota</taxon>
        <taxon>Metazoa</taxon>
        <taxon>Chordata</taxon>
        <taxon>Craniata</taxon>
        <taxon>Vertebrata</taxon>
        <taxon>Euteleostomi</taxon>
        <taxon>Actinopterygii</taxon>
        <taxon>Neopterygii</taxon>
        <taxon>Teleostei</taxon>
        <taxon>Ostariophysi</taxon>
        <taxon>Cypriniformes</taxon>
        <taxon>Cyprinidae</taxon>
        <taxon>Labeoninae</taxon>
        <taxon>Labeonini</taxon>
        <taxon>Cirrhinus</taxon>
    </lineage>
</organism>
<comment type="caution">
    <text evidence="1">The sequence shown here is derived from an EMBL/GenBank/DDBJ whole genome shotgun (WGS) entry which is preliminary data.</text>
</comment>
<name>A0ABD0P5Z9_CIRMR</name>
<dbReference type="Proteomes" id="UP001529510">
    <property type="component" value="Unassembled WGS sequence"/>
</dbReference>
<evidence type="ECO:0000313" key="1">
    <source>
        <dbReference type="EMBL" id="KAL0169517.1"/>
    </source>
</evidence>
<gene>
    <name evidence="1" type="ORF">M9458_034113</name>
</gene>
<accession>A0ABD0P5Z9</accession>
<proteinExistence type="predicted"/>
<keyword evidence="2" id="KW-1185">Reference proteome</keyword>
<feature type="non-terminal residue" evidence="1">
    <location>
        <position position="1"/>
    </location>
</feature>
<evidence type="ECO:0000313" key="2">
    <source>
        <dbReference type="Proteomes" id="UP001529510"/>
    </source>
</evidence>
<dbReference type="EMBL" id="JAMKFB020000017">
    <property type="protein sequence ID" value="KAL0169517.1"/>
    <property type="molecule type" value="Genomic_DNA"/>
</dbReference>
<feature type="non-terminal residue" evidence="1">
    <location>
        <position position="63"/>
    </location>
</feature>
<protein>
    <submittedName>
        <fullName evidence="1">Uncharacterized protein</fullName>
    </submittedName>
</protein>
<sequence>SGRNKDKCMFLLYIQANSVSNSKGQKSKAASESEDQGPSVEFSIKDLYAIQEIQAQEDLFKLI</sequence>
<reference evidence="1 2" key="1">
    <citation type="submission" date="2024-05" db="EMBL/GenBank/DDBJ databases">
        <title>Genome sequencing and assembly of Indian major carp, Cirrhinus mrigala (Hamilton, 1822).</title>
        <authorList>
            <person name="Mohindra V."/>
            <person name="Chowdhury L.M."/>
            <person name="Lal K."/>
            <person name="Jena J.K."/>
        </authorList>
    </citation>
    <scope>NUCLEOTIDE SEQUENCE [LARGE SCALE GENOMIC DNA]</scope>
    <source>
        <strain evidence="1">CM1030</strain>
        <tissue evidence="1">Blood</tissue>
    </source>
</reference>
<dbReference type="AlphaFoldDB" id="A0ABD0P5Z9"/>